<protein>
    <submittedName>
        <fullName evidence="9">Cilia- and flagella-associated protein 47 isoform X1</fullName>
    </submittedName>
</protein>
<sequence length="3138" mass="350596">MEWLGVKIVPAALQFENAVAGSGYRQSITVTNVSNNGRQIAIYGPRSREFKVIVTNPEKPIAPGLSLIATVEYYPTRNEDIKDKLIVSVDDNIFPIPLLGFIPCCLLEIDTEVNFGTVPASNKVIFKEVRVSNHGSSPGAFRINLKENLPFTIEPSSGIVEPQTIQLIKVEILTDRPKFFEETLRVNLQERKDAVLKIKGTVILQKLELFDRLGEKLSCLNFGHLYFGTAKIEHVLLYNNGPEFVSWVALLQDDALGTEVGSDVQKETDSAEHDLGQRMRRMEICNLITCFPNQGILLPFQKITLIICFNPKPNEEDIVMGKPPSQQDYAMFLRFEPVGSRNNLIHYEADDSLKTSMKGNQYVELAVVGSVVPVKLSFSRGKVLKFKSCLLGERIDTLCTLKNNSTFLPLTFNFRRISHFSVSPMKAKVQPRGSQDVIFSFAPHQIGTFKMKQVIEFIGDIAEGFLALKTKVFYEMSLTLTGVCKSVTNPVLLKINPGITPEVSNPTGLYVHVPPTEKEQFIGFTRASMAVATQIGIHSHQKDDMEKNVRLAFPNDRSASIRPSDRRKKYRTIFTKVERYTYVDPDFAFTDEEQAKREVHKELYAKYIVSLRERRIKEQEDREFKELNNPVDIGIKPACGLEPPKLFVKELSTVQQKPQITPISKGCLLTTGELASEELKSLTREFSEGLNAIPISPRETIDCTLKLTPKQLHQIIIGPSLIDFGEVCKSSVSEKQMYIINNLPTYIWVQFEIDCKELQQTSPLSHVVPPMSKTRIPVVLEITTLGQFKKSINYTINTKHTGHVIVIATVGTVTLELSTEELILKPIPGLLVETGFRTTVTLYNRKNHPADFSWKPQIRDKGISFSIRPARGTVEAYRDLECEVVWHPGFSSPEVGEFILLVQGGSPLKLNCIAQLGTSNVQFTEERVLFNQIPLGITTQKSAFLQNKGSNHAYFQLLDLNPVPRMNIVPSQGVIPIGGVAKIDITFTPNGVIKFDAKVEVAVRNSKPTELKISGFVISPEVELSMRYFYFPIVPVNSRQQIPFIIQNNSLVLARVEFDFSNYSDFGLTCTDPTEVQRNSQNPDQYLVDLEGKKIVTCALVFSPSEVAAYELTFPIYINGACSTVSSANIPAPVMSALSDKLISSVVSEMSTNGVLSLSINATASRQMVNISPPEIVVDLPSGFCKLGPTEENQNIQILKLTNTSKEELTWRIDFGALTEANQDEIFKFDKESGVLDLEETTDIIVSFNPVFPGKYTGEVTLILVDEPEINLNPIQLRGSVKQPRLTFDPPLVIMMPVPLDSETGEVVTIIPLDYFRESALRVELPEAQFEDEDKLSPLSLQFLSGQVVSVSSGGRSPGLTCQINFKSYRPLSLLGNIVFIDEDDNRFILQVAATSENCLLTLYPYIAFYQSEQQVVLKCGYNGKNNTGEAVLGPCYVPETPSLSNSSSSLGAITSTFFEDSVSDPSYENYADTVKMKNDEADDQGQGRKEAFELLFYPEEDTDEWIFFQKVVAAIQMWFSLFGWPDGNNPISIPKTLRSGVYKFQAHPDAPKLRKMVCDMLSYLSGQPLPGIPSNQFLSSDPTERIPVIELHKHHSTLLMFLKSQGMSLAHVLPEFLLEPEDYKKWTQLQAQNQEMEMTNLKVPNKADQKSVFDIDEVMFESVSKRVWTDVLLQVYKVLVLSRVPPIKSRSKIFELVSSKSIPRIKSDPLASNIYSTSERVILTWLNTHYERTRKEAWKDCQKGVIPPMRWIVNFDKDLLDGLVLAAVLAAYCPFLIPSHILRMYPRPESPEQCLHNCLIVVNAVQTLGLEIDVQATDICDANPITMLLFCVYLFEKLPLYVPEKTIDFQGILHSTIVRQVQVKNPGPKSLVYNARILGRNAEDFSVCAGNTLTIRPRTKLIVKVAFKSRFLYPAEATLLLVTGTTSGPGGATLAFSLKSVINKIVPIGTVKCDSPCYEMKEITLYLNSPFTSDGEFRVIMIESTNRLANPMELKQVSQEKKEETYSPVFGRCSEEDGKPEITNYLSQFFCPVQTLNLTTRTTTALHISFLPFALGLRFCTILLINEKIGEFVFLIEGIGTLPLPSALLPTNSPNLLPVSKTVAGPLNSQPIQYFKCSQNSILQERLKIPFINEAREKALAIAAQKQMSEVEFERRKVTGTLASSSVRAAVAALGLTLIETRSSLTIERKKKKRKTIEYSVTVSMPKHFETPFKLVVPISAASRAQAKQGAEEERPSDTDKRSSIDLPIKFTPGTPGRYFCQIVLNSTQDVRVYMIESVVNASCTQIALDFRISATESLIQDIPISNMTQQDWRLKAFIEGEGFYGPAVIFVDAGETSLYSLMFKPISEGLSLGKLRLLNEVDGTEHIFTLKGKGLSPPAMDHIVLECHVRQTIYKILSVPNHANKLLKLKVVSDLPMVIGDQFLSIPPGVTESYPFSICLWKHGTYKGIISFVEATQEEQTPLDLLSKEANDRPSPMESENGIVSTFKPYKVWFTLEIKCHQGPPERTLTVNCTALDTVGIEIPITNPTKEVLHLDVVLKGVGLKGHRTLTLRPKETMNYIATCIPGSTGVFQGSVLFHSEIFGEFWYALKLISGKVPPTELPEQLCELGKWTRLIITLSNPTEEILELKTFISNDDNFSVEIDPQKDLLLSPHSTLDVPVQFCPSALGRSGHRTTVTFKCPELEEWIFHLTGVGLLPKAMEFTSISTPVGSLSTIFINFKNPTVEDVFVDVILTDEAQLMQFLNAAAIHDPLSKESAFCIPLKETKEIPLKPKEKLDIPVMFSPQSMTLYEALVVIHMVKQNDKDWEYENLEELDGDPKSISRRETGEIHGIRWLYPLHGIPEAITLRPEPVVISCQARCRIEETIEVQLTGSVPGHACTNPSKHKSVDGIQAEVRVTEGFATTEEFLYEIQYESKKIKSQMDSSVALNLVRKDRNPQSGIVTLVFDIIFLPVQPMKQSATLVVQSATGGLWKFPLLFSATEPAVDDTINIVSIGVNKESAIGFRLTSQTRFPEIFNAYFLPGSDLEFAVSPQSGELLPVETSGTMITIGFKPNVYSKKYKATLVIQTPSMQWSYEINGLPPSFFPPTNVLAKTDSRGLMYSSVHQRNFIRENLRLITTAVSSPIKGAPLILRTK</sequence>
<keyword evidence="9" id="KW-0282">Flagellum</keyword>
<keyword evidence="4" id="KW-0969">Cilium</keyword>
<dbReference type="Proteomes" id="UP000515159">
    <property type="component" value="Chromosome 6"/>
</dbReference>
<dbReference type="PANTHER" id="PTHR45912">
    <property type="entry name" value="CILIA- AND FLAGELLA-ASSOCIATED PROTEIN 47"/>
    <property type="match status" value="1"/>
</dbReference>
<dbReference type="Pfam" id="PF24529">
    <property type="entry name" value="CFAP47"/>
    <property type="match status" value="1"/>
</dbReference>
<evidence type="ECO:0000256" key="1">
    <source>
        <dbReference type="ARBA" id="ARBA00004138"/>
    </source>
</evidence>
<dbReference type="GO" id="GO:0005929">
    <property type="term" value="C:cilium"/>
    <property type="evidence" value="ECO:0007669"/>
    <property type="project" value="UniProtKB-SubCell"/>
</dbReference>
<dbReference type="CDD" id="cd21218">
    <property type="entry name" value="CH_PLS_FIM_rpt2"/>
    <property type="match status" value="1"/>
</dbReference>
<feature type="region of interest" description="Disordered" evidence="6">
    <location>
        <begin position="2227"/>
        <end position="2248"/>
    </location>
</feature>
<evidence type="ECO:0000256" key="3">
    <source>
        <dbReference type="ARBA" id="ARBA00022490"/>
    </source>
</evidence>
<dbReference type="InterPro" id="IPR036872">
    <property type="entry name" value="CH_dom_sf"/>
</dbReference>
<dbReference type="RefSeq" id="XP_033803450.1">
    <property type="nucleotide sequence ID" value="XM_033947559.1"/>
</dbReference>
<dbReference type="InterPro" id="IPR013783">
    <property type="entry name" value="Ig-like_fold"/>
</dbReference>
<dbReference type="Gene3D" id="2.60.40.10">
    <property type="entry name" value="Immunoglobulins"/>
    <property type="match status" value="6"/>
</dbReference>
<keyword evidence="5" id="KW-0966">Cell projection</keyword>
<dbReference type="InterPro" id="IPR056343">
    <property type="entry name" value="CFAP47_dom"/>
</dbReference>
<name>A0A6P8R5X5_GEOSA</name>
<gene>
    <name evidence="9" type="primary">CFAP47</name>
</gene>
<evidence type="ECO:0000313" key="8">
    <source>
        <dbReference type="Proteomes" id="UP000515159"/>
    </source>
</evidence>
<dbReference type="InterPro" id="IPR058952">
    <property type="entry name" value="Ig_CFAP47"/>
</dbReference>
<dbReference type="FunCoup" id="A0A6P8R5X5">
    <property type="interactions" value="57"/>
</dbReference>
<dbReference type="OrthoDB" id="10060824at2759"/>
<comment type="subcellular location">
    <subcellularLocation>
        <location evidence="1">Cell projection</location>
        <location evidence="1">Cilium</location>
    </subcellularLocation>
    <subcellularLocation>
        <location evidence="2">Cytoplasm</location>
    </subcellularLocation>
</comment>
<dbReference type="PROSITE" id="PS50021">
    <property type="entry name" value="CH"/>
    <property type="match status" value="1"/>
</dbReference>
<dbReference type="GO" id="GO:0007288">
    <property type="term" value="P:sperm axoneme assembly"/>
    <property type="evidence" value="ECO:0007669"/>
    <property type="project" value="TreeGrafter"/>
</dbReference>
<proteinExistence type="predicted"/>
<dbReference type="GO" id="GO:0005737">
    <property type="term" value="C:cytoplasm"/>
    <property type="evidence" value="ECO:0007669"/>
    <property type="project" value="UniProtKB-SubCell"/>
</dbReference>
<evidence type="ECO:0000256" key="5">
    <source>
        <dbReference type="ARBA" id="ARBA00023273"/>
    </source>
</evidence>
<dbReference type="InterPro" id="IPR053879">
    <property type="entry name" value="HYDIN_VesB_CFA65-like_Ig"/>
</dbReference>
<dbReference type="SMART" id="SM00033">
    <property type="entry name" value="CH"/>
    <property type="match status" value="1"/>
</dbReference>
<evidence type="ECO:0000256" key="4">
    <source>
        <dbReference type="ARBA" id="ARBA00023069"/>
    </source>
</evidence>
<reference evidence="9" key="1">
    <citation type="submission" date="2025-08" db="UniProtKB">
        <authorList>
            <consortium name="RefSeq"/>
        </authorList>
    </citation>
    <scope>IDENTIFICATION</scope>
</reference>
<dbReference type="Pfam" id="PF00307">
    <property type="entry name" value="CH"/>
    <property type="match status" value="1"/>
</dbReference>
<evidence type="ECO:0000256" key="2">
    <source>
        <dbReference type="ARBA" id="ARBA00004496"/>
    </source>
</evidence>
<dbReference type="InterPro" id="IPR001715">
    <property type="entry name" value="CH_dom"/>
</dbReference>
<keyword evidence="8" id="KW-1185">Reference proteome</keyword>
<evidence type="ECO:0000256" key="6">
    <source>
        <dbReference type="SAM" id="MobiDB-lite"/>
    </source>
</evidence>
<feature type="domain" description="Calponin-homology (CH)" evidence="7">
    <location>
        <begin position="1717"/>
        <end position="1840"/>
    </location>
</feature>
<dbReference type="GeneID" id="117361940"/>
<evidence type="ECO:0000313" key="9">
    <source>
        <dbReference type="RefSeq" id="XP_033803450.1"/>
    </source>
</evidence>
<dbReference type="InParanoid" id="A0A6P8R5X5"/>
<dbReference type="KEGG" id="gsh:117361940"/>
<dbReference type="Gene3D" id="1.10.418.10">
    <property type="entry name" value="Calponin-like domain"/>
    <property type="match status" value="1"/>
</dbReference>
<dbReference type="Pfam" id="PF22544">
    <property type="entry name" value="HYDIN_VesB_CFA65-like_Ig"/>
    <property type="match status" value="2"/>
</dbReference>
<dbReference type="CTD" id="286464"/>
<evidence type="ECO:0000259" key="7">
    <source>
        <dbReference type="PROSITE" id="PS50021"/>
    </source>
</evidence>
<dbReference type="Pfam" id="PF26579">
    <property type="entry name" value="Ig_CFAP47"/>
    <property type="match status" value="1"/>
</dbReference>
<feature type="compositionally biased region" description="Basic and acidic residues" evidence="6">
    <location>
        <begin position="2231"/>
        <end position="2245"/>
    </location>
</feature>
<keyword evidence="3" id="KW-0963">Cytoplasm</keyword>
<dbReference type="PANTHER" id="PTHR45912:SF3">
    <property type="entry name" value="CILIA- AND FLAGELLA-ASSOCIATED PROTEIN 47"/>
    <property type="match status" value="1"/>
</dbReference>
<accession>A0A6P8R5X5</accession>
<organism evidence="8 9">
    <name type="scientific">Geotrypetes seraphini</name>
    <name type="common">Gaboon caecilian</name>
    <name type="synonym">Caecilia seraphini</name>
    <dbReference type="NCBI Taxonomy" id="260995"/>
    <lineage>
        <taxon>Eukaryota</taxon>
        <taxon>Metazoa</taxon>
        <taxon>Chordata</taxon>
        <taxon>Craniata</taxon>
        <taxon>Vertebrata</taxon>
        <taxon>Euteleostomi</taxon>
        <taxon>Amphibia</taxon>
        <taxon>Gymnophiona</taxon>
        <taxon>Geotrypetes</taxon>
    </lineage>
</organism>
<dbReference type="SUPFAM" id="SSF47576">
    <property type="entry name" value="Calponin-homology domain, CH-domain"/>
    <property type="match status" value="1"/>
</dbReference>